<dbReference type="AlphaFoldDB" id="K0PXY9"/>
<name>K0PXY9_9HYPH</name>
<keyword evidence="2" id="KW-1185">Reference proteome</keyword>
<dbReference type="EMBL" id="CANI01000023">
    <property type="protein sequence ID" value="CCM76252.1"/>
    <property type="molecule type" value="Genomic_DNA"/>
</dbReference>
<comment type="caution">
    <text evidence="1">The sequence shown here is derived from an EMBL/GenBank/DDBJ whole genome shotgun (WGS) entry which is preliminary data.</text>
</comment>
<dbReference type="RefSeq" id="WP_007527235.1">
    <property type="nucleotide sequence ID" value="NZ_HF536772.1"/>
</dbReference>
<gene>
    <name evidence="1" type="ORF">BN77_0043</name>
</gene>
<dbReference type="STRING" id="1211777.BN77_0043"/>
<protein>
    <submittedName>
        <fullName evidence="1">Uncharacterized protein</fullName>
    </submittedName>
</protein>
<dbReference type="Proteomes" id="UP000009319">
    <property type="component" value="Unassembled WGS sequence"/>
</dbReference>
<accession>K0PXY9</accession>
<reference evidence="1 2" key="1">
    <citation type="journal article" date="2013" name="Genome Announc.">
        <title>Draft Genome Sequence of Rhizobium mesoamericanum STM3625, a Nitrogen-Fixing Symbiont of Mimosa pudica Isolated in French Guiana (South America).</title>
        <authorList>
            <person name="Moulin L."/>
            <person name="Mornico D."/>
            <person name="Melkonian R."/>
            <person name="Klonowska A."/>
        </authorList>
    </citation>
    <scope>NUCLEOTIDE SEQUENCE [LARGE SCALE GENOMIC DNA]</scope>
    <source>
        <strain evidence="1 2">STM3625</strain>
    </source>
</reference>
<sequence length="83" mass="8540">MKILSLKAAPPGSGNVLARFDAELAPGIKAYGLKLVQARSGLRVFAPSIAGGSAVTFAPEVANKLAAIAEREVARYDSSNRAA</sequence>
<organism evidence="1 2">
    <name type="scientific">Rhizobium mesoamericanum STM3625</name>
    <dbReference type="NCBI Taxonomy" id="1211777"/>
    <lineage>
        <taxon>Bacteria</taxon>
        <taxon>Pseudomonadati</taxon>
        <taxon>Pseudomonadota</taxon>
        <taxon>Alphaproteobacteria</taxon>
        <taxon>Hyphomicrobiales</taxon>
        <taxon>Rhizobiaceae</taxon>
        <taxon>Rhizobium/Agrobacterium group</taxon>
        <taxon>Rhizobium</taxon>
    </lineage>
</organism>
<evidence type="ECO:0000313" key="2">
    <source>
        <dbReference type="Proteomes" id="UP000009319"/>
    </source>
</evidence>
<proteinExistence type="predicted"/>
<dbReference type="HOGENOM" id="CLU_2540240_0_0_5"/>
<evidence type="ECO:0000313" key="1">
    <source>
        <dbReference type="EMBL" id="CCM76252.1"/>
    </source>
</evidence>